<dbReference type="Proteomes" id="UP001597427">
    <property type="component" value="Unassembled WGS sequence"/>
</dbReference>
<feature type="transmembrane region" description="Helical" evidence="1">
    <location>
        <begin position="7"/>
        <end position="25"/>
    </location>
</feature>
<evidence type="ECO:0000313" key="3">
    <source>
        <dbReference type="Proteomes" id="UP001597427"/>
    </source>
</evidence>
<reference evidence="3" key="1">
    <citation type="journal article" date="2019" name="Int. J. Syst. Evol. Microbiol.">
        <title>The Global Catalogue of Microorganisms (GCM) 10K type strain sequencing project: providing services to taxonomists for standard genome sequencing and annotation.</title>
        <authorList>
            <consortium name="The Broad Institute Genomics Platform"/>
            <consortium name="The Broad Institute Genome Sequencing Center for Infectious Disease"/>
            <person name="Wu L."/>
            <person name="Ma J."/>
        </authorList>
    </citation>
    <scope>NUCLEOTIDE SEQUENCE [LARGE SCALE GENOMIC DNA]</scope>
    <source>
        <strain evidence="3">TISTR 932</strain>
    </source>
</reference>
<name>A0ABW5TPB0_9ENTE</name>
<gene>
    <name evidence="2" type="ORF">ACFSR0_11260</name>
</gene>
<organism evidence="2 3">
    <name type="scientific">Enterococcus camelliae</name>
    <dbReference type="NCBI Taxonomy" id="453959"/>
    <lineage>
        <taxon>Bacteria</taxon>
        <taxon>Bacillati</taxon>
        <taxon>Bacillota</taxon>
        <taxon>Bacilli</taxon>
        <taxon>Lactobacillales</taxon>
        <taxon>Enterococcaceae</taxon>
        <taxon>Enterococcus</taxon>
    </lineage>
</organism>
<evidence type="ECO:0000256" key="1">
    <source>
        <dbReference type="SAM" id="Phobius"/>
    </source>
</evidence>
<feature type="transmembrane region" description="Helical" evidence="1">
    <location>
        <begin position="37"/>
        <end position="55"/>
    </location>
</feature>
<accession>A0ABW5TPB0</accession>
<evidence type="ECO:0008006" key="4">
    <source>
        <dbReference type="Google" id="ProtNLM"/>
    </source>
</evidence>
<evidence type="ECO:0000313" key="2">
    <source>
        <dbReference type="EMBL" id="MFD2729951.1"/>
    </source>
</evidence>
<keyword evidence="1" id="KW-1133">Transmembrane helix</keyword>
<keyword evidence="1" id="KW-0472">Membrane</keyword>
<feature type="transmembrane region" description="Helical" evidence="1">
    <location>
        <begin position="94"/>
        <end position="114"/>
    </location>
</feature>
<feature type="transmembrane region" description="Helical" evidence="1">
    <location>
        <begin position="67"/>
        <end position="88"/>
    </location>
</feature>
<proteinExistence type="predicted"/>
<protein>
    <recommendedName>
        <fullName evidence="4">PQ-loop repeat-containing protein</fullName>
    </recommendedName>
</protein>
<comment type="caution">
    <text evidence="2">The sequence shown here is derived from an EMBL/GenBank/DDBJ whole genome shotgun (WGS) entry which is preliminary data.</text>
</comment>
<keyword evidence="3" id="KW-1185">Reference proteome</keyword>
<keyword evidence="1" id="KW-0812">Transmembrane</keyword>
<dbReference type="EMBL" id="JBHUMO010000072">
    <property type="protein sequence ID" value="MFD2729951.1"/>
    <property type="molecule type" value="Genomic_DNA"/>
</dbReference>
<sequence>MIKKQFLLYLTSSVVLYLFQLAYHHFSHGVSSPSLSYAWMIPMIGGCLLTFLTRITPSNTTRVVRNLANSSLAVFTSWALLTGILAIAGSDSPYLDLYLYVGNGLLLFSCLAYLHRFSKQKKESHTT</sequence>
<dbReference type="RefSeq" id="WP_379982775.1">
    <property type="nucleotide sequence ID" value="NZ_JBHUMO010000072.1"/>
</dbReference>